<keyword evidence="3" id="KW-1185">Reference proteome</keyword>
<evidence type="ECO:0000259" key="1">
    <source>
        <dbReference type="Pfam" id="PF01717"/>
    </source>
</evidence>
<gene>
    <name evidence="2" type="ORF">PHLGIDRAFT_516333</name>
</gene>
<feature type="domain" description="Cobalamin-independent methionine synthase MetE C-terminal/archaeal" evidence="1">
    <location>
        <begin position="175"/>
        <end position="391"/>
    </location>
</feature>
<organism evidence="2 3">
    <name type="scientific">Phlebiopsis gigantea (strain 11061_1 CR5-6)</name>
    <name type="common">White-rot fungus</name>
    <name type="synonym">Peniophora gigantea</name>
    <dbReference type="NCBI Taxonomy" id="745531"/>
    <lineage>
        <taxon>Eukaryota</taxon>
        <taxon>Fungi</taxon>
        <taxon>Dikarya</taxon>
        <taxon>Basidiomycota</taxon>
        <taxon>Agaricomycotina</taxon>
        <taxon>Agaricomycetes</taxon>
        <taxon>Polyporales</taxon>
        <taxon>Phanerochaetaceae</taxon>
        <taxon>Phlebiopsis</taxon>
    </lineage>
</organism>
<name>A0A0C3SD09_PHLG1</name>
<dbReference type="Proteomes" id="UP000053257">
    <property type="component" value="Unassembled WGS sequence"/>
</dbReference>
<dbReference type="SUPFAM" id="SSF51726">
    <property type="entry name" value="UROD/MetE-like"/>
    <property type="match status" value="1"/>
</dbReference>
<dbReference type="GO" id="GO:0008270">
    <property type="term" value="F:zinc ion binding"/>
    <property type="evidence" value="ECO:0007669"/>
    <property type="project" value="InterPro"/>
</dbReference>
<proteinExistence type="predicted"/>
<dbReference type="STRING" id="745531.A0A0C3SD09"/>
<dbReference type="InterPro" id="IPR038071">
    <property type="entry name" value="UROD/MetE-like_sf"/>
</dbReference>
<dbReference type="GO" id="GO:0009086">
    <property type="term" value="P:methionine biosynthetic process"/>
    <property type="evidence" value="ECO:0007669"/>
    <property type="project" value="InterPro"/>
</dbReference>
<dbReference type="EMBL" id="KN840446">
    <property type="protein sequence ID" value="KIP11392.1"/>
    <property type="molecule type" value="Genomic_DNA"/>
</dbReference>
<dbReference type="PANTHER" id="PTHR43844">
    <property type="entry name" value="METHIONINE SYNTHASE"/>
    <property type="match status" value="1"/>
</dbReference>
<dbReference type="NCBIfam" id="NF005085">
    <property type="entry name" value="PRK06520.1"/>
    <property type="match status" value="1"/>
</dbReference>
<sequence>MSLLHFSPPFRAEHVGSLLRPSTLLEKRAQFDANACSAEELEQAENIAIAAAVKLQQAIGIQSITDGEMRRGAFYEGVFEKFIGMDNTIRPIETFKVYLPYVQFFIAMGLSHVPSIYCTGKIQWPQGGVYVKDFAYLKSLIPSGDVKHIKVTICGPTWMHLRHGSDHTYDTQVYQSDAAYFTDLTKAYKEEIRALYALGCRSIQFDDPTFAFLCADSTIEGMKAAGMEWEKLFDTYISVYNDILRERPSDLTVGLHTCRGNYKGLHYCEGGYDRIAQKLFNTLDVDSFYLEYDSERAGGLEPLKFLPPNKVAVLGLVTTKNGKLETVAELHDAVDEAAELIMQGSPRRSRASARNQICISPQCGFASVAEGNPVSEEEQRAKLALVVEAAKSIFG</sequence>
<dbReference type="AlphaFoldDB" id="A0A0C3SD09"/>
<dbReference type="Pfam" id="PF01717">
    <property type="entry name" value="Meth_synt_2"/>
    <property type="match status" value="1"/>
</dbReference>
<evidence type="ECO:0000313" key="2">
    <source>
        <dbReference type="EMBL" id="KIP11392.1"/>
    </source>
</evidence>
<accession>A0A0C3SD09</accession>
<dbReference type="PANTHER" id="PTHR43844:SF2">
    <property type="entry name" value="SYNTHASE, VITAMIN-B12 INDEPENDENT, PUTATIVE (AFU_ORTHOLOGUE AFUA_3G12060)-RELATED"/>
    <property type="match status" value="1"/>
</dbReference>
<dbReference type="CDD" id="cd03311">
    <property type="entry name" value="CIMS_C_terminal_like"/>
    <property type="match status" value="1"/>
</dbReference>
<dbReference type="InterPro" id="IPR002629">
    <property type="entry name" value="Met_Synth_C/arc"/>
</dbReference>
<dbReference type="GO" id="GO:0003871">
    <property type="term" value="F:5-methyltetrahydropteroyltriglutamate-homocysteine S-methyltransferase activity"/>
    <property type="evidence" value="ECO:0007669"/>
    <property type="project" value="InterPro"/>
</dbReference>
<dbReference type="OrthoDB" id="7772923at2759"/>
<reference evidence="2 3" key="1">
    <citation type="journal article" date="2014" name="PLoS Genet.">
        <title>Analysis of the Phlebiopsis gigantea genome, transcriptome and secretome provides insight into its pioneer colonization strategies of wood.</title>
        <authorList>
            <person name="Hori C."/>
            <person name="Ishida T."/>
            <person name="Igarashi K."/>
            <person name="Samejima M."/>
            <person name="Suzuki H."/>
            <person name="Master E."/>
            <person name="Ferreira P."/>
            <person name="Ruiz-Duenas F.J."/>
            <person name="Held B."/>
            <person name="Canessa P."/>
            <person name="Larrondo L.F."/>
            <person name="Schmoll M."/>
            <person name="Druzhinina I.S."/>
            <person name="Kubicek C.P."/>
            <person name="Gaskell J.A."/>
            <person name="Kersten P."/>
            <person name="St John F."/>
            <person name="Glasner J."/>
            <person name="Sabat G."/>
            <person name="Splinter BonDurant S."/>
            <person name="Syed K."/>
            <person name="Yadav J."/>
            <person name="Mgbeahuruike A.C."/>
            <person name="Kovalchuk A."/>
            <person name="Asiegbu F.O."/>
            <person name="Lackner G."/>
            <person name="Hoffmeister D."/>
            <person name="Rencoret J."/>
            <person name="Gutierrez A."/>
            <person name="Sun H."/>
            <person name="Lindquist E."/>
            <person name="Barry K."/>
            <person name="Riley R."/>
            <person name="Grigoriev I.V."/>
            <person name="Henrissat B."/>
            <person name="Kues U."/>
            <person name="Berka R.M."/>
            <person name="Martinez A.T."/>
            <person name="Covert S.F."/>
            <person name="Blanchette R.A."/>
            <person name="Cullen D."/>
        </authorList>
    </citation>
    <scope>NUCLEOTIDE SEQUENCE [LARGE SCALE GENOMIC DNA]</scope>
    <source>
        <strain evidence="2 3">11061_1 CR5-6</strain>
    </source>
</reference>
<dbReference type="HOGENOM" id="CLU_058877_0_0_1"/>
<evidence type="ECO:0000313" key="3">
    <source>
        <dbReference type="Proteomes" id="UP000053257"/>
    </source>
</evidence>
<protein>
    <recommendedName>
        <fullName evidence="1">Cobalamin-independent methionine synthase MetE C-terminal/archaeal domain-containing protein</fullName>
    </recommendedName>
</protein>
<dbReference type="Gene3D" id="3.20.20.210">
    <property type="match status" value="1"/>
</dbReference>